<evidence type="ECO:0000313" key="1">
    <source>
        <dbReference type="EMBL" id="CSB53791.1"/>
    </source>
</evidence>
<reference evidence="1 2" key="1">
    <citation type="submission" date="2015-07" db="EMBL/GenBank/DDBJ databases">
        <authorList>
            <consortium name="Pathogen Informatics"/>
        </authorList>
    </citation>
    <scope>NUCLEOTIDE SEQUENCE [LARGE SCALE GENOMIC DNA]</scope>
    <source>
        <strain evidence="1 2">A325</strain>
    </source>
</reference>
<proteinExistence type="predicted"/>
<evidence type="ECO:0000313" key="2">
    <source>
        <dbReference type="Proteomes" id="UP000046067"/>
    </source>
</evidence>
<dbReference type="Proteomes" id="UP000046067">
    <property type="component" value="Unassembled WGS sequence"/>
</dbReference>
<gene>
    <name evidence="1" type="ORF">ERS013201_00181</name>
</gene>
<sequence>MKARKRLLGFALLNPLVFIIDDFDQHLRHLRGLYGNMLRQLLGHST</sequence>
<accession>A0A655UNF5</accession>
<protein>
    <submittedName>
        <fullName evidence="1">Uncharacterized protein</fullName>
    </submittedName>
</protein>
<organism evidence="1 2">
    <name type="scientific">Vibrio cholerae</name>
    <dbReference type="NCBI Taxonomy" id="666"/>
    <lineage>
        <taxon>Bacteria</taxon>
        <taxon>Pseudomonadati</taxon>
        <taxon>Pseudomonadota</taxon>
        <taxon>Gammaproteobacteria</taxon>
        <taxon>Vibrionales</taxon>
        <taxon>Vibrionaceae</taxon>
        <taxon>Vibrio</taxon>
    </lineage>
</organism>
<dbReference type="AlphaFoldDB" id="A0A655UNF5"/>
<dbReference type="EMBL" id="CWQJ01000001">
    <property type="protein sequence ID" value="CSB53791.1"/>
    <property type="molecule type" value="Genomic_DNA"/>
</dbReference>
<name>A0A655UNF5_VIBCL</name>